<evidence type="ECO:0000313" key="1">
    <source>
        <dbReference type="EMBL" id="TKR82673.1"/>
    </source>
</evidence>
<reference evidence="1 2" key="2">
    <citation type="journal article" date="2019" name="G3 (Bethesda)">
        <title>Hybrid Assembly of the Genome of the Entomopathogenic Nematode Steinernema carpocapsae Identifies the X-Chromosome.</title>
        <authorList>
            <person name="Serra L."/>
            <person name="Macchietto M."/>
            <person name="Macias-Munoz A."/>
            <person name="McGill C.J."/>
            <person name="Rodriguez I.M."/>
            <person name="Rodriguez B."/>
            <person name="Murad R."/>
            <person name="Mortazavi A."/>
        </authorList>
    </citation>
    <scope>NUCLEOTIDE SEQUENCE [LARGE SCALE GENOMIC DNA]</scope>
    <source>
        <strain evidence="1 2">ALL</strain>
    </source>
</reference>
<dbReference type="PANTHER" id="PTHR11373:SF4">
    <property type="entry name" value="DEOXYNUCLEOSIDE TRIPHOSPHATE TRIPHOSPHOHYDROLASE SAMHD1"/>
    <property type="match status" value="1"/>
</dbReference>
<keyword evidence="2" id="KW-1185">Reference proteome</keyword>
<dbReference type="InterPro" id="IPR050135">
    <property type="entry name" value="dGTPase-like"/>
</dbReference>
<dbReference type="STRING" id="34508.A0A4U5NIT6"/>
<dbReference type="GO" id="GO:0008832">
    <property type="term" value="F:dGTPase activity"/>
    <property type="evidence" value="ECO:0007669"/>
    <property type="project" value="TreeGrafter"/>
</dbReference>
<dbReference type="SUPFAM" id="SSF109604">
    <property type="entry name" value="HD-domain/PDEase-like"/>
    <property type="match status" value="1"/>
</dbReference>
<dbReference type="PANTHER" id="PTHR11373">
    <property type="entry name" value="DEOXYNUCLEOSIDE TRIPHOSPHATE TRIPHOSPHOHYDROLASE"/>
    <property type="match status" value="1"/>
</dbReference>
<dbReference type="Gene3D" id="1.10.3210.10">
    <property type="entry name" value="Hypothetical protein af1432"/>
    <property type="match status" value="1"/>
</dbReference>
<name>A0A4U5NIT6_STECR</name>
<dbReference type="OrthoDB" id="9991235at2759"/>
<reference evidence="1 2" key="1">
    <citation type="journal article" date="2015" name="Genome Biol.">
        <title>Comparative genomics of Steinernema reveals deeply conserved gene regulatory networks.</title>
        <authorList>
            <person name="Dillman A.R."/>
            <person name="Macchietto M."/>
            <person name="Porter C.F."/>
            <person name="Rogers A."/>
            <person name="Williams B."/>
            <person name="Antoshechkin I."/>
            <person name="Lee M.M."/>
            <person name="Goodwin Z."/>
            <person name="Lu X."/>
            <person name="Lewis E.E."/>
            <person name="Goodrich-Blair H."/>
            <person name="Stock S.P."/>
            <person name="Adams B.J."/>
            <person name="Sternberg P.W."/>
            <person name="Mortazavi A."/>
        </authorList>
    </citation>
    <scope>NUCLEOTIDE SEQUENCE [LARGE SCALE GENOMIC DNA]</scope>
    <source>
        <strain evidence="1 2">ALL</strain>
    </source>
</reference>
<comment type="caution">
    <text evidence="1">The sequence shown here is derived from an EMBL/GenBank/DDBJ whole genome shotgun (WGS) entry which is preliminary data.</text>
</comment>
<evidence type="ECO:0000313" key="2">
    <source>
        <dbReference type="Proteomes" id="UP000298663"/>
    </source>
</evidence>
<protein>
    <submittedName>
        <fullName evidence="1">Uncharacterized protein</fullName>
    </submittedName>
</protein>
<sequence length="436" mass="51124">MECSALDSVKAWPDRALSHSQKKVPNRVHGDVIINYPLTKVVENEWFKRLDDIKVLGVVELVYPTACHTLYTVAIGRYRIVSKFLSEHRHIPRDENRYIWTLSVCLAAMCLDLAAVPYDYAEYRTLKDKDFKKRIYKQSAQIFEEYVFPEIFQDLNAYSFNQPESILNLTKDLICSSSETQDDYVAKKFLYQLFGGYNFPITFDRLERLLVNSFFTNFGIDLNKRYVYRFLSETNSSLFDKGGEIRFAPKTPIDTVARSEKTMMRSVLNHKAVGGFQLKLFRAFELMETHKNLDYLKSSREEQFKFTDSIYRRLLDDCRVNGDRFGIGKLIQDVFEDREKWRPIRKEPLRGNISPDEIQRQIILHSEGAIKNDDFYVKVLDEIPSDIRSSDLFRANRERQADIDYTPLILIYDCSDSKGTRLKKIIEQHKLLKPVP</sequence>
<dbReference type="GO" id="GO:0006203">
    <property type="term" value="P:dGTP catabolic process"/>
    <property type="evidence" value="ECO:0007669"/>
    <property type="project" value="TreeGrafter"/>
</dbReference>
<dbReference type="EMBL" id="AZBU02000004">
    <property type="protein sequence ID" value="TKR82673.1"/>
    <property type="molecule type" value="Genomic_DNA"/>
</dbReference>
<dbReference type="AlphaFoldDB" id="A0A4U5NIT6"/>
<proteinExistence type="predicted"/>
<gene>
    <name evidence="1" type="ORF">L596_016361</name>
</gene>
<dbReference type="Proteomes" id="UP000298663">
    <property type="component" value="Unassembled WGS sequence"/>
</dbReference>
<accession>A0A4U5NIT6</accession>
<organism evidence="1 2">
    <name type="scientific">Steinernema carpocapsae</name>
    <name type="common">Entomopathogenic nematode</name>
    <dbReference type="NCBI Taxonomy" id="34508"/>
    <lineage>
        <taxon>Eukaryota</taxon>
        <taxon>Metazoa</taxon>
        <taxon>Ecdysozoa</taxon>
        <taxon>Nematoda</taxon>
        <taxon>Chromadorea</taxon>
        <taxon>Rhabditida</taxon>
        <taxon>Tylenchina</taxon>
        <taxon>Panagrolaimomorpha</taxon>
        <taxon>Strongyloidoidea</taxon>
        <taxon>Steinernematidae</taxon>
        <taxon>Steinernema</taxon>
    </lineage>
</organism>